<feature type="transmembrane region" description="Helical" evidence="6">
    <location>
        <begin position="63"/>
        <end position="81"/>
    </location>
</feature>
<keyword evidence="6" id="KW-0812">Transmembrane</keyword>
<comment type="similarity">
    <text evidence="1">Belongs to the ferric reductase (FRE) family.</text>
</comment>
<sequence length="419" mass="46210">MTSVLERVQINFLHKFVGRVVTAAVTVHGGLFLKMYLDGVIKISLAMYIGGGMWIALKRFYGLFYWVHLLGYSGIFSAAMFHSPMLRPYIISAIVLHSASTAWQLFKANKMNATLTALPGKFVMLEIPGLKSGWKPADQPACTYRLDGVGQHIRIRMGNFSQILQAHPFTIATSSGNPLILYIKVSGRFTRTIYTHAERAQEAEELELKPSNHSDVATLQGNETTQTEGDDASEKRSSLPSTNSSTIRLLVQGPYGGMGPHSMKDFGSVFLCVGGSGISYLTSTIMDIVTEKMNGRCSTKRIKALYVLQEWDAAQYFGKLLGIQMERAEMCGIDFELQIFVTKQEYSRYSQRTLDGIQVSWSRPKVNDLFREFLKTVTGGWGVGCGVCGPRSLSADLRKAVGGVSVGDAKRLGGITFYS</sequence>
<dbReference type="InterPro" id="IPR017927">
    <property type="entry name" value="FAD-bd_FR_type"/>
</dbReference>
<proteinExistence type="inferred from homology"/>
<evidence type="ECO:0000256" key="5">
    <source>
        <dbReference type="SAM" id="MobiDB-lite"/>
    </source>
</evidence>
<dbReference type="GO" id="GO:0006879">
    <property type="term" value="P:intracellular iron ion homeostasis"/>
    <property type="evidence" value="ECO:0007669"/>
    <property type="project" value="TreeGrafter"/>
</dbReference>
<keyword evidence="6" id="KW-0472">Membrane</keyword>
<evidence type="ECO:0000256" key="2">
    <source>
        <dbReference type="ARBA" id="ARBA00022448"/>
    </source>
</evidence>
<reference evidence="9" key="1">
    <citation type="journal article" date="2011" name="Proc. Natl. Acad. Sci. U.S.A.">
        <title>Obligate biotrophy features unraveled by the genomic analysis of rust fungi.</title>
        <authorList>
            <person name="Duplessis S."/>
            <person name="Cuomo C.A."/>
            <person name="Lin Y.-C."/>
            <person name="Aerts A."/>
            <person name="Tisserant E."/>
            <person name="Veneault-Fourrey C."/>
            <person name="Joly D.L."/>
            <person name="Hacquard S."/>
            <person name="Amselem J."/>
            <person name="Cantarel B.L."/>
            <person name="Chiu R."/>
            <person name="Coutinho P.M."/>
            <person name="Feau N."/>
            <person name="Field M."/>
            <person name="Frey P."/>
            <person name="Gelhaye E."/>
            <person name="Goldberg J."/>
            <person name="Grabherr M.G."/>
            <person name="Kodira C.D."/>
            <person name="Kohler A."/>
            <person name="Kuees U."/>
            <person name="Lindquist E.A."/>
            <person name="Lucas S.M."/>
            <person name="Mago R."/>
            <person name="Mauceli E."/>
            <person name="Morin E."/>
            <person name="Murat C."/>
            <person name="Pangilinan J.L."/>
            <person name="Park R."/>
            <person name="Pearson M."/>
            <person name="Quesneville H."/>
            <person name="Rouhier N."/>
            <person name="Sakthikumar S."/>
            <person name="Salamov A.A."/>
            <person name="Schmutz J."/>
            <person name="Selles B."/>
            <person name="Shapiro H."/>
            <person name="Tanguay P."/>
            <person name="Tuskan G.A."/>
            <person name="Henrissat B."/>
            <person name="Van de Peer Y."/>
            <person name="Rouze P."/>
            <person name="Ellis J.G."/>
            <person name="Dodds P.N."/>
            <person name="Schein J.E."/>
            <person name="Zhong S."/>
            <person name="Hamelin R.C."/>
            <person name="Grigoriev I.V."/>
            <person name="Szabo L.J."/>
            <person name="Martin F."/>
        </authorList>
    </citation>
    <scope>NUCLEOTIDE SEQUENCE [LARGE SCALE GENOMIC DNA]</scope>
    <source>
        <strain evidence="9">98AG31 / pathotype 3-4-7</strain>
    </source>
</reference>
<keyword evidence="2" id="KW-0813">Transport</keyword>
<dbReference type="GO" id="GO:0015677">
    <property type="term" value="P:copper ion import"/>
    <property type="evidence" value="ECO:0007669"/>
    <property type="project" value="TreeGrafter"/>
</dbReference>
<dbReference type="GO" id="GO:0006826">
    <property type="term" value="P:iron ion transport"/>
    <property type="evidence" value="ECO:0007669"/>
    <property type="project" value="TreeGrafter"/>
</dbReference>
<name>F4RWE2_MELLP</name>
<dbReference type="VEuPathDB" id="FungiDB:MELLADRAFT_65701"/>
<dbReference type="InterPro" id="IPR013112">
    <property type="entry name" value="FAD-bd_8"/>
</dbReference>
<dbReference type="EMBL" id="GL883125">
    <property type="protein sequence ID" value="EGG03336.1"/>
    <property type="molecule type" value="Genomic_DNA"/>
</dbReference>
<dbReference type="AlphaFoldDB" id="F4RWE2"/>
<dbReference type="GeneID" id="18930480"/>
<dbReference type="PANTHER" id="PTHR32361:SF9">
    <property type="entry name" value="FERRIC REDUCTASE TRANSMEMBRANE COMPONENT 3-RELATED"/>
    <property type="match status" value="1"/>
</dbReference>
<dbReference type="CDD" id="cd06186">
    <property type="entry name" value="NOX_Duox_like_FAD_NADP"/>
    <property type="match status" value="1"/>
</dbReference>
<dbReference type="GO" id="GO:0005886">
    <property type="term" value="C:plasma membrane"/>
    <property type="evidence" value="ECO:0007669"/>
    <property type="project" value="TreeGrafter"/>
</dbReference>
<dbReference type="Pfam" id="PF08030">
    <property type="entry name" value="NAD_binding_6"/>
    <property type="match status" value="1"/>
</dbReference>
<dbReference type="GO" id="GO:0000293">
    <property type="term" value="F:ferric-chelate reductase activity"/>
    <property type="evidence" value="ECO:0007669"/>
    <property type="project" value="TreeGrafter"/>
</dbReference>
<feature type="domain" description="FAD-binding FR-type" evidence="7">
    <location>
        <begin position="84"/>
        <end position="261"/>
    </location>
</feature>
<feature type="region of interest" description="Disordered" evidence="5">
    <location>
        <begin position="204"/>
        <end position="243"/>
    </location>
</feature>
<dbReference type="Proteomes" id="UP000001072">
    <property type="component" value="Unassembled WGS sequence"/>
</dbReference>
<dbReference type="eggNOG" id="KOG0039">
    <property type="taxonomic scope" value="Eukaryota"/>
</dbReference>
<organism evidence="9">
    <name type="scientific">Melampsora larici-populina (strain 98AG31 / pathotype 3-4-7)</name>
    <name type="common">Poplar leaf rust fungus</name>
    <dbReference type="NCBI Taxonomy" id="747676"/>
    <lineage>
        <taxon>Eukaryota</taxon>
        <taxon>Fungi</taxon>
        <taxon>Dikarya</taxon>
        <taxon>Basidiomycota</taxon>
        <taxon>Pucciniomycotina</taxon>
        <taxon>Pucciniomycetes</taxon>
        <taxon>Pucciniales</taxon>
        <taxon>Melampsoraceae</taxon>
        <taxon>Melampsora</taxon>
    </lineage>
</organism>
<evidence type="ECO:0000259" key="7">
    <source>
        <dbReference type="PROSITE" id="PS51384"/>
    </source>
</evidence>
<evidence type="ECO:0000256" key="1">
    <source>
        <dbReference type="ARBA" id="ARBA00006278"/>
    </source>
</evidence>
<dbReference type="InParanoid" id="F4RWE2"/>
<feature type="compositionally biased region" description="Polar residues" evidence="5">
    <location>
        <begin position="213"/>
        <end position="227"/>
    </location>
</feature>
<keyword evidence="4" id="KW-0560">Oxidoreductase</keyword>
<evidence type="ECO:0000256" key="3">
    <source>
        <dbReference type="ARBA" id="ARBA00022982"/>
    </source>
</evidence>
<dbReference type="PANTHER" id="PTHR32361">
    <property type="entry name" value="FERRIC/CUPRIC REDUCTASE TRANSMEMBRANE COMPONENT"/>
    <property type="match status" value="1"/>
</dbReference>
<protein>
    <recommendedName>
        <fullName evidence="7">FAD-binding FR-type domain-containing protein</fullName>
    </recommendedName>
</protein>
<evidence type="ECO:0000256" key="6">
    <source>
        <dbReference type="SAM" id="Phobius"/>
    </source>
</evidence>
<dbReference type="InterPro" id="IPR039261">
    <property type="entry name" value="FNR_nucleotide-bd"/>
</dbReference>
<keyword evidence="9" id="KW-1185">Reference proteome</keyword>
<evidence type="ECO:0000313" key="8">
    <source>
        <dbReference type="EMBL" id="EGG03336.1"/>
    </source>
</evidence>
<dbReference type="InterPro" id="IPR051410">
    <property type="entry name" value="Ferric/Cupric_Reductase"/>
</dbReference>
<dbReference type="RefSeq" id="XP_007413471.1">
    <property type="nucleotide sequence ID" value="XM_007413409.1"/>
</dbReference>
<evidence type="ECO:0000256" key="4">
    <source>
        <dbReference type="ARBA" id="ARBA00023002"/>
    </source>
</evidence>
<keyword evidence="3" id="KW-0249">Electron transport</keyword>
<evidence type="ECO:0000313" key="9">
    <source>
        <dbReference type="Proteomes" id="UP000001072"/>
    </source>
</evidence>
<dbReference type="InterPro" id="IPR013121">
    <property type="entry name" value="Fe_red_NAD-bd_6"/>
</dbReference>
<keyword evidence="6" id="KW-1133">Transmembrane helix</keyword>
<dbReference type="OrthoDB" id="17725at2759"/>
<dbReference type="Gene3D" id="3.40.50.80">
    <property type="entry name" value="Nucleotide-binding domain of ferredoxin-NADP reductase (FNR) module"/>
    <property type="match status" value="1"/>
</dbReference>
<dbReference type="Pfam" id="PF08022">
    <property type="entry name" value="FAD_binding_8"/>
    <property type="match status" value="1"/>
</dbReference>
<gene>
    <name evidence="8" type="ORF">MELLADRAFT_65701</name>
</gene>
<accession>F4RWE2</accession>
<dbReference type="KEGG" id="mlr:MELLADRAFT_65701"/>
<dbReference type="HOGENOM" id="CLU_017408_0_0_1"/>
<feature type="transmembrane region" description="Helical" evidence="6">
    <location>
        <begin position="40"/>
        <end position="57"/>
    </location>
</feature>
<dbReference type="PROSITE" id="PS51384">
    <property type="entry name" value="FAD_FR"/>
    <property type="match status" value="1"/>
</dbReference>